<dbReference type="SUPFAM" id="SSF53098">
    <property type="entry name" value="Ribonuclease H-like"/>
    <property type="match status" value="1"/>
</dbReference>
<keyword evidence="1" id="KW-0378">Hydrolase</keyword>
<organism evidence="4 5">
    <name type="scientific">Tanacetum coccineum</name>
    <dbReference type="NCBI Taxonomy" id="301880"/>
    <lineage>
        <taxon>Eukaryota</taxon>
        <taxon>Viridiplantae</taxon>
        <taxon>Streptophyta</taxon>
        <taxon>Embryophyta</taxon>
        <taxon>Tracheophyta</taxon>
        <taxon>Spermatophyta</taxon>
        <taxon>Magnoliopsida</taxon>
        <taxon>eudicotyledons</taxon>
        <taxon>Gunneridae</taxon>
        <taxon>Pentapetalae</taxon>
        <taxon>asterids</taxon>
        <taxon>campanulids</taxon>
        <taxon>Asterales</taxon>
        <taxon>Asteraceae</taxon>
        <taxon>Asteroideae</taxon>
        <taxon>Anthemideae</taxon>
        <taxon>Anthemidinae</taxon>
        <taxon>Tanacetum</taxon>
    </lineage>
</organism>
<dbReference type="Gene3D" id="3.30.420.10">
    <property type="entry name" value="Ribonuclease H-like superfamily/Ribonuclease H"/>
    <property type="match status" value="1"/>
</dbReference>
<dbReference type="PANTHER" id="PTHR11439:SF508">
    <property type="entry name" value="RNA-DIRECTED DNA POLYMERASE"/>
    <property type="match status" value="1"/>
</dbReference>
<evidence type="ECO:0000259" key="3">
    <source>
        <dbReference type="PROSITE" id="PS50994"/>
    </source>
</evidence>
<dbReference type="EMBL" id="BQNB010018047">
    <property type="protein sequence ID" value="GJT70105.1"/>
    <property type="molecule type" value="Genomic_DNA"/>
</dbReference>
<dbReference type="InterPro" id="IPR001584">
    <property type="entry name" value="Integrase_cat-core"/>
</dbReference>
<dbReference type="InterPro" id="IPR013103">
    <property type="entry name" value="RVT_2"/>
</dbReference>
<evidence type="ECO:0000313" key="5">
    <source>
        <dbReference type="Proteomes" id="UP001151760"/>
    </source>
</evidence>
<feature type="region of interest" description="Disordered" evidence="2">
    <location>
        <begin position="628"/>
        <end position="659"/>
    </location>
</feature>
<feature type="compositionally biased region" description="Polar residues" evidence="2">
    <location>
        <begin position="691"/>
        <end position="711"/>
    </location>
</feature>
<dbReference type="SUPFAM" id="SSF56672">
    <property type="entry name" value="DNA/RNA polymerases"/>
    <property type="match status" value="1"/>
</dbReference>
<evidence type="ECO:0000256" key="1">
    <source>
        <dbReference type="ARBA" id="ARBA00022750"/>
    </source>
</evidence>
<feature type="region of interest" description="Disordered" evidence="2">
    <location>
        <begin position="689"/>
        <end position="711"/>
    </location>
</feature>
<keyword evidence="4" id="KW-0808">Transferase</keyword>
<reference evidence="4" key="1">
    <citation type="journal article" date="2022" name="Int. J. Mol. Sci.">
        <title>Draft Genome of Tanacetum Coccineum: Genomic Comparison of Closely Related Tanacetum-Family Plants.</title>
        <authorList>
            <person name="Yamashiro T."/>
            <person name="Shiraishi A."/>
            <person name="Nakayama K."/>
            <person name="Satake H."/>
        </authorList>
    </citation>
    <scope>NUCLEOTIDE SEQUENCE</scope>
</reference>
<name>A0ABQ5G3M0_9ASTR</name>
<dbReference type="InterPro" id="IPR036397">
    <property type="entry name" value="RNaseH_sf"/>
</dbReference>
<protein>
    <submittedName>
        <fullName evidence="4">RNA-directed DNA polymerase</fullName>
    </submittedName>
</protein>
<feature type="region of interest" description="Disordered" evidence="2">
    <location>
        <begin position="165"/>
        <end position="195"/>
    </location>
</feature>
<evidence type="ECO:0000256" key="2">
    <source>
        <dbReference type="SAM" id="MobiDB-lite"/>
    </source>
</evidence>
<keyword evidence="4" id="KW-0695">RNA-directed DNA polymerase</keyword>
<accession>A0ABQ5G3M0</accession>
<dbReference type="PROSITE" id="PS50994">
    <property type="entry name" value="INTEGRASE"/>
    <property type="match status" value="1"/>
</dbReference>
<sequence>MFTILNGGAMDWKELHASTTACLLKTEYIALSEADMKLFGSGSYRHGMNGSSIADYYHKLNALWKQYDAMIELPKCVCNASEGFKKHNQLLKLMQFLMGLDDSYMQIRSSILSRETLPDVRSAYATISSEESHRVAVGSIVGSSQRNQASAFVSNVPYSQNFQRSNQNFNVGPSRPNNVNNNRQGGGSGLNNNRPSGGSGLMNKWLLLSLSSKTIKLEKCAGQYGSNGKIVDSGANQHMTYTDKELDNVIDISHLKIKVGHPNGTEAYISKIGNLRLSNGLTLYDVMVIPEYCVTLISVHKLIKENKVIVAFDENRCYFLNQDLNLKNVLGISEQCEGLLGHPADPVLNVLKDSLNIDKKDNTICCEICQRAKQTREPFLLSDHKFFLTVVDDYTRAVWVYLIKSKGEVSHFITVFYNLIENQFKRKIKVFRSDNGTEFVNQSVSKLCSNKGIIHQTSCVYTPQQNRITERKHRHLLNVARSFMFQGGIPLKMWTECILTATYLINKLSSSVLNGKSPYEMIYKKCPTLSHLRVFDCLCFATIVNNNDKFSSRSEKCVMIGYSNFKKGYRLYSLDKHQFIFSRDVKFFENIFPFKDFEVGKNDFTNVFQDVNHINFFDIEYPEIPNDDERVANDLNKGKSDSSSSSESGSNINTADFPVDSGNDADSSNDFVATQNEEVATLEENIFSEGNLDQNPSSSQGVQNVRRSSRQSVFPKNYNDFVVESKVKYGLEKYVGYSKLNSEIFCFVTQLNKTREPKTYFEASKYSHWIDAMNQEMNALLRNGTWELVDLPEGRKAIGSKWIYKIKFRSSGEIDRYKARLVAQGFRQKEGIDYEETFSPVVKMVTVRCLLNIVVSMSWPVFQLDVNNAFLYGDLEEVVFMKPPEGYFPSDNKVCRLKKSLYGLKQAPRQWNAKLTSTLIENGFSQSKFDYSLYTKSDKGVFLALLVYVDDIIITGNSVSEIEKFKVFLKSKFMIKDLGKLKYFLGIEVVDTDKGICLNQRKYVLDLLSEYGMLACKPAKTPLMFKLVISNEASDKDHLLENITNYHKLMGKLIYLTNTRPDISYVVHCLSQFMHSPLTSHLKIAFKILRYLKSCPGLGVHITKTSGMFLTAYSDADWAKCIVTRKSVTGYCVFLNNSLVSWKSKKQNTLSKSSTEAEYRALASVTSEVIWILKFLKDLQIENLLPVSLHCDSNSAIKIAANPVFHERTKHLEIDLHFVREKVLKGVVKTVKVDSANQIADILTKGLDTVQHLELVKILGMFDVYQVETKEGY</sequence>
<dbReference type="Pfam" id="PF22936">
    <property type="entry name" value="Pol_BBD"/>
    <property type="match status" value="1"/>
</dbReference>
<dbReference type="InterPro" id="IPR054722">
    <property type="entry name" value="PolX-like_BBD"/>
</dbReference>
<dbReference type="InterPro" id="IPR057670">
    <property type="entry name" value="SH3_retrovirus"/>
</dbReference>
<keyword evidence="5" id="KW-1185">Reference proteome</keyword>
<dbReference type="PANTHER" id="PTHR11439">
    <property type="entry name" value="GAG-POL-RELATED RETROTRANSPOSON"/>
    <property type="match status" value="1"/>
</dbReference>
<dbReference type="InterPro" id="IPR043502">
    <property type="entry name" value="DNA/RNA_pol_sf"/>
</dbReference>
<feature type="compositionally biased region" description="Basic and acidic residues" evidence="2">
    <location>
        <begin position="628"/>
        <end position="640"/>
    </location>
</feature>
<keyword evidence="4" id="KW-0548">Nucleotidyltransferase</keyword>
<feature type="compositionally biased region" description="Low complexity" evidence="2">
    <location>
        <begin position="641"/>
        <end position="650"/>
    </location>
</feature>
<keyword evidence="1" id="KW-0064">Aspartyl protease</keyword>
<keyword evidence="1" id="KW-0645">Protease</keyword>
<comment type="caution">
    <text evidence="4">The sequence shown here is derived from an EMBL/GenBank/DDBJ whole genome shotgun (WGS) entry which is preliminary data.</text>
</comment>
<dbReference type="Pfam" id="PF07727">
    <property type="entry name" value="RVT_2"/>
    <property type="match status" value="1"/>
</dbReference>
<dbReference type="Pfam" id="PF00665">
    <property type="entry name" value="rve"/>
    <property type="match status" value="1"/>
</dbReference>
<dbReference type="CDD" id="cd09272">
    <property type="entry name" value="RNase_HI_RT_Ty1"/>
    <property type="match status" value="1"/>
</dbReference>
<proteinExistence type="predicted"/>
<reference evidence="4" key="2">
    <citation type="submission" date="2022-01" db="EMBL/GenBank/DDBJ databases">
        <authorList>
            <person name="Yamashiro T."/>
            <person name="Shiraishi A."/>
            <person name="Satake H."/>
            <person name="Nakayama K."/>
        </authorList>
    </citation>
    <scope>NUCLEOTIDE SEQUENCE</scope>
</reference>
<evidence type="ECO:0000313" key="4">
    <source>
        <dbReference type="EMBL" id="GJT70105.1"/>
    </source>
</evidence>
<gene>
    <name evidence="4" type="ORF">Tco_1029391</name>
</gene>
<dbReference type="InterPro" id="IPR012337">
    <property type="entry name" value="RNaseH-like_sf"/>
</dbReference>
<dbReference type="GO" id="GO:0003964">
    <property type="term" value="F:RNA-directed DNA polymerase activity"/>
    <property type="evidence" value="ECO:0007669"/>
    <property type="project" value="UniProtKB-KW"/>
</dbReference>
<feature type="domain" description="Integrase catalytic" evidence="3">
    <location>
        <begin position="342"/>
        <end position="526"/>
    </location>
</feature>
<dbReference type="Pfam" id="PF25597">
    <property type="entry name" value="SH3_retrovirus"/>
    <property type="match status" value="1"/>
</dbReference>
<dbReference type="Proteomes" id="UP001151760">
    <property type="component" value="Unassembled WGS sequence"/>
</dbReference>